<dbReference type="PROSITE" id="PS00018">
    <property type="entry name" value="EF_HAND_1"/>
    <property type="match status" value="1"/>
</dbReference>
<proteinExistence type="predicted"/>
<dbReference type="InterPro" id="IPR002048">
    <property type="entry name" value="EF_hand_dom"/>
</dbReference>
<name>A0A1R3GV51_9ROSI</name>
<keyword evidence="4" id="KW-1185">Reference proteome</keyword>
<dbReference type="PROSITE" id="PS50222">
    <property type="entry name" value="EF_HAND_2"/>
    <property type="match status" value="1"/>
</dbReference>
<dbReference type="Pfam" id="PF13405">
    <property type="entry name" value="EF-hand_6"/>
    <property type="match status" value="1"/>
</dbReference>
<dbReference type="InterPro" id="IPR018247">
    <property type="entry name" value="EF_Hand_1_Ca_BS"/>
</dbReference>
<feature type="domain" description="EF-hand" evidence="2">
    <location>
        <begin position="1"/>
        <end position="30"/>
    </location>
</feature>
<keyword evidence="1" id="KW-0106">Calcium</keyword>
<evidence type="ECO:0000313" key="3">
    <source>
        <dbReference type="EMBL" id="OMO61962.1"/>
    </source>
</evidence>
<dbReference type="OrthoDB" id="186625at2759"/>
<dbReference type="Proteomes" id="UP000187203">
    <property type="component" value="Unassembled WGS sequence"/>
</dbReference>
<dbReference type="EMBL" id="AWUE01021519">
    <property type="protein sequence ID" value="OMO61962.1"/>
    <property type="molecule type" value="Genomic_DNA"/>
</dbReference>
<sequence length="72" mass="8080">MGIFQRFDRDRSGEIDLMELRDNLYSLGYAFLGGAENAANLDEKKVGIKTMPFILGCFAHPLNSSSIHLRFA</sequence>
<comment type="caution">
    <text evidence="3">The sequence shown here is derived from an EMBL/GenBank/DDBJ whole genome shotgun (WGS) entry which is preliminary data.</text>
</comment>
<gene>
    <name evidence="3" type="ORF">COLO4_33286</name>
</gene>
<evidence type="ECO:0000256" key="1">
    <source>
        <dbReference type="ARBA" id="ARBA00022837"/>
    </source>
</evidence>
<dbReference type="GO" id="GO:0005509">
    <property type="term" value="F:calcium ion binding"/>
    <property type="evidence" value="ECO:0007669"/>
    <property type="project" value="InterPro"/>
</dbReference>
<dbReference type="Gene3D" id="1.10.238.10">
    <property type="entry name" value="EF-hand"/>
    <property type="match status" value="1"/>
</dbReference>
<dbReference type="SUPFAM" id="SSF47473">
    <property type="entry name" value="EF-hand"/>
    <property type="match status" value="1"/>
</dbReference>
<reference evidence="4" key="1">
    <citation type="submission" date="2013-09" db="EMBL/GenBank/DDBJ databases">
        <title>Corchorus olitorius genome sequencing.</title>
        <authorList>
            <person name="Alam M."/>
            <person name="Haque M.S."/>
            <person name="Islam M.S."/>
            <person name="Emdad E.M."/>
            <person name="Islam M.M."/>
            <person name="Ahmed B."/>
            <person name="Halim A."/>
            <person name="Hossen Q.M.M."/>
            <person name="Hossain M.Z."/>
            <person name="Ahmed R."/>
            <person name="Khan M.M."/>
            <person name="Islam R."/>
            <person name="Rashid M.M."/>
            <person name="Khan S.A."/>
            <person name="Rahman M.S."/>
            <person name="Alam M."/>
            <person name="Yahiya A.S."/>
            <person name="Khan M.S."/>
            <person name="Azam M.S."/>
            <person name="Haque T."/>
            <person name="Lashkar M.Z.H."/>
            <person name="Akhand A.I."/>
            <person name="Morshed G."/>
            <person name="Roy S."/>
            <person name="Uddin K.S."/>
            <person name="Rabeya T."/>
            <person name="Hossain A.S."/>
            <person name="Chowdhury A."/>
            <person name="Snigdha A.R."/>
            <person name="Mortoza M.S."/>
            <person name="Matin S.A."/>
            <person name="Hoque S.M.E."/>
            <person name="Islam M.K."/>
            <person name="Roy D.K."/>
            <person name="Haider R."/>
            <person name="Moosa M.M."/>
            <person name="Elias S.M."/>
            <person name="Hasan A.M."/>
            <person name="Jahan S."/>
            <person name="Shafiuddin M."/>
            <person name="Mahmood N."/>
            <person name="Shommy N.S."/>
        </authorList>
    </citation>
    <scope>NUCLEOTIDE SEQUENCE [LARGE SCALE GENOMIC DNA]</scope>
    <source>
        <strain evidence="4">cv. O-4</strain>
    </source>
</reference>
<accession>A0A1R3GV51</accession>
<evidence type="ECO:0000313" key="4">
    <source>
        <dbReference type="Proteomes" id="UP000187203"/>
    </source>
</evidence>
<dbReference type="AlphaFoldDB" id="A0A1R3GV51"/>
<protein>
    <recommendedName>
        <fullName evidence="2">EF-hand domain-containing protein</fullName>
    </recommendedName>
</protein>
<organism evidence="3 4">
    <name type="scientific">Corchorus olitorius</name>
    <dbReference type="NCBI Taxonomy" id="93759"/>
    <lineage>
        <taxon>Eukaryota</taxon>
        <taxon>Viridiplantae</taxon>
        <taxon>Streptophyta</taxon>
        <taxon>Embryophyta</taxon>
        <taxon>Tracheophyta</taxon>
        <taxon>Spermatophyta</taxon>
        <taxon>Magnoliopsida</taxon>
        <taxon>eudicotyledons</taxon>
        <taxon>Gunneridae</taxon>
        <taxon>Pentapetalae</taxon>
        <taxon>rosids</taxon>
        <taxon>malvids</taxon>
        <taxon>Malvales</taxon>
        <taxon>Malvaceae</taxon>
        <taxon>Grewioideae</taxon>
        <taxon>Apeibeae</taxon>
        <taxon>Corchorus</taxon>
    </lineage>
</organism>
<evidence type="ECO:0000259" key="2">
    <source>
        <dbReference type="PROSITE" id="PS50222"/>
    </source>
</evidence>
<dbReference type="InterPro" id="IPR011992">
    <property type="entry name" value="EF-hand-dom_pair"/>
</dbReference>